<dbReference type="AlphaFoldDB" id="A0A074Z0D2"/>
<evidence type="ECO:0000256" key="1">
    <source>
        <dbReference type="SAM" id="MobiDB-lite"/>
    </source>
</evidence>
<dbReference type="GO" id="GO:0030907">
    <property type="term" value="C:MBF transcription complex"/>
    <property type="evidence" value="ECO:0007669"/>
    <property type="project" value="TreeGrafter"/>
</dbReference>
<feature type="compositionally biased region" description="Polar residues" evidence="1">
    <location>
        <begin position="554"/>
        <end position="563"/>
    </location>
</feature>
<sequence length="632" mass="69225">MPASEDQQKISAEVDHRHSTKSSSRGLADGRLEKEASAMVTDINCFQWFPEPVFDMYCKLPLDLVSRRALAYTHRPSPPFLDTQLSYLNSVQHPYTLSPTLNNSTYLDSTTTSESRPKMIRISSLLNAPPSPGILPPFSSLSPPLTPAPTSQASSITSSPPPQVARSGGAPSSLRQKIAKDAPVFNRNPARGEVNYAPFEVSDMCALLSKRERQELAEQHRRFNIFPSGSDRGLIRDFVRHIPYNSEKKAFSDKTGREAFELFQYTFSLPNEPNKSYTVMWDYQIGLVRITPFFKACNYPKTQPNKVLGLNSGLRELSFSITGGAIAAQGYWMPYGCARAVCATFCWHMRWALTPIFGPSFIRDCLPPNHPGFARFIIDPDVVRVCAREAEGWRVAGTNNYSPMANHTASATALPIPRSTPMPLPEPKRLRARPTRPRIDTAQLGSPFRSDNESAAILSDTATTRRTIPDSPSVSPKTCISPTVHWAAVNDRDGTPTPCVTHVNTSKLPVDMQNLLVTPISASGQTLSIQAVGTRKRRRSSNSLANLSSPIASVTASPATDSGSDGEDPEYVASASEKGDEDSDVEGSSSQTRTSKKRKINVPGIGRFRAREVDAAKMLLALHQDDACVGTV</sequence>
<evidence type="ECO:0000313" key="4">
    <source>
        <dbReference type="Proteomes" id="UP000030641"/>
    </source>
</evidence>
<accession>A0A074Z0D2</accession>
<feature type="region of interest" description="Disordered" evidence="1">
    <location>
        <begin position="531"/>
        <end position="603"/>
    </location>
</feature>
<dbReference type="HOGENOM" id="CLU_027582_1_0_1"/>
<dbReference type="InterPro" id="IPR003163">
    <property type="entry name" value="Tscrpt_reg_HTH_APSES-type"/>
</dbReference>
<feature type="region of interest" description="Disordered" evidence="1">
    <location>
        <begin position="458"/>
        <end position="477"/>
    </location>
</feature>
<dbReference type="OrthoDB" id="5562739at2759"/>
<organism evidence="3 4">
    <name type="scientific">Aureobasidium subglaciale (strain EXF-2481)</name>
    <name type="common">Aureobasidium pullulans var. subglaciale</name>
    <dbReference type="NCBI Taxonomy" id="1043005"/>
    <lineage>
        <taxon>Eukaryota</taxon>
        <taxon>Fungi</taxon>
        <taxon>Dikarya</taxon>
        <taxon>Ascomycota</taxon>
        <taxon>Pezizomycotina</taxon>
        <taxon>Dothideomycetes</taxon>
        <taxon>Dothideomycetidae</taxon>
        <taxon>Dothideales</taxon>
        <taxon>Saccotheciaceae</taxon>
        <taxon>Aureobasidium</taxon>
    </lineage>
</organism>
<feature type="compositionally biased region" description="Low complexity" evidence="1">
    <location>
        <begin position="541"/>
        <end position="553"/>
    </location>
</feature>
<evidence type="ECO:0000259" key="2">
    <source>
        <dbReference type="PROSITE" id="PS51299"/>
    </source>
</evidence>
<dbReference type="Gene3D" id="3.10.260.10">
    <property type="entry name" value="Transcription regulator HTH, APSES-type DNA-binding domain"/>
    <property type="match status" value="1"/>
</dbReference>
<dbReference type="EMBL" id="KL584750">
    <property type="protein sequence ID" value="KEQ99837.1"/>
    <property type="molecule type" value="Genomic_DNA"/>
</dbReference>
<dbReference type="PANTHER" id="PTHR43828">
    <property type="entry name" value="ASPARAGINASE"/>
    <property type="match status" value="1"/>
</dbReference>
<dbReference type="PANTHER" id="PTHR43828:SF5">
    <property type="entry name" value="TRANSCRIPTIONAL REPRESSOR XBP1"/>
    <property type="match status" value="1"/>
</dbReference>
<feature type="compositionally biased region" description="Low complexity" evidence="1">
    <location>
        <begin position="136"/>
        <end position="155"/>
    </location>
</feature>
<proteinExistence type="predicted"/>
<dbReference type="GO" id="GO:0000981">
    <property type="term" value="F:DNA-binding transcription factor activity, RNA polymerase II-specific"/>
    <property type="evidence" value="ECO:0007669"/>
    <property type="project" value="UniProtKB-ARBA"/>
</dbReference>
<protein>
    <recommendedName>
        <fullName evidence="2">HTH APSES-type domain-containing protein</fullName>
    </recommendedName>
</protein>
<feature type="domain" description="HTH APSES-type" evidence="2">
    <location>
        <begin position="249"/>
        <end position="368"/>
    </location>
</feature>
<gene>
    <name evidence="3" type="ORF">AUEXF2481DRAFT_1315</name>
</gene>
<dbReference type="InParanoid" id="A0A074Z0D2"/>
<dbReference type="SUPFAM" id="SSF54616">
    <property type="entry name" value="DNA-binding domain of Mlu1-box binding protein MBP1"/>
    <property type="match status" value="1"/>
</dbReference>
<dbReference type="GO" id="GO:0003677">
    <property type="term" value="F:DNA binding"/>
    <property type="evidence" value="ECO:0007669"/>
    <property type="project" value="InterPro"/>
</dbReference>
<feature type="region of interest" description="Disordered" evidence="1">
    <location>
        <begin position="136"/>
        <end position="173"/>
    </location>
</feature>
<dbReference type="PROSITE" id="PS51299">
    <property type="entry name" value="HTH_APSES"/>
    <property type="match status" value="1"/>
</dbReference>
<evidence type="ECO:0000313" key="3">
    <source>
        <dbReference type="EMBL" id="KEQ99837.1"/>
    </source>
</evidence>
<name>A0A074Z0D2_AURSE</name>
<dbReference type="Proteomes" id="UP000030641">
    <property type="component" value="Unassembled WGS sequence"/>
</dbReference>
<dbReference type="RefSeq" id="XP_013347934.1">
    <property type="nucleotide sequence ID" value="XM_013492480.1"/>
</dbReference>
<dbReference type="InterPro" id="IPR036887">
    <property type="entry name" value="HTH_APSES_sf"/>
</dbReference>
<reference evidence="3 4" key="1">
    <citation type="journal article" date="2014" name="BMC Genomics">
        <title>Genome sequencing of four Aureobasidium pullulans varieties: biotechnological potential, stress tolerance, and description of new species.</title>
        <authorList>
            <person name="Gostin Ar C."/>
            <person name="Ohm R.A."/>
            <person name="Kogej T."/>
            <person name="Sonjak S."/>
            <person name="Turk M."/>
            <person name="Zajc J."/>
            <person name="Zalar P."/>
            <person name="Grube M."/>
            <person name="Sun H."/>
            <person name="Han J."/>
            <person name="Sharma A."/>
            <person name="Chiniquy J."/>
            <person name="Ngan C.Y."/>
            <person name="Lipzen A."/>
            <person name="Barry K."/>
            <person name="Grigoriev I.V."/>
            <person name="Gunde-Cimerman N."/>
        </authorList>
    </citation>
    <scope>NUCLEOTIDE SEQUENCE [LARGE SCALE GENOMIC DNA]</scope>
    <source>
        <strain evidence="3 4">EXF-2481</strain>
    </source>
</reference>
<dbReference type="InterPro" id="IPR051642">
    <property type="entry name" value="SWI6-like"/>
</dbReference>
<dbReference type="GeneID" id="25362022"/>
<dbReference type="GO" id="GO:0033309">
    <property type="term" value="C:SBF transcription complex"/>
    <property type="evidence" value="ECO:0007669"/>
    <property type="project" value="TreeGrafter"/>
</dbReference>
<keyword evidence="4" id="KW-1185">Reference proteome</keyword>
<feature type="region of interest" description="Disordered" evidence="1">
    <location>
        <begin position="1"/>
        <end position="30"/>
    </location>
</feature>
<dbReference type="STRING" id="1043005.A0A074Z0D2"/>
<feature type="compositionally biased region" description="Polar residues" evidence="1">
    <location>
        <begin position="460"/>
        <end position="477"/>
    </location>
</feature>
<feature type="compositionally biased region" description="Basic and acidic residues" evidence="1">
    <location>
        <begin position="1"/>
        <end position="17"/>
    </location>
</feature>